<dbReference type="SUPFAM" id="SSF52172">
    <property type="entry name" value="CheY-like"/>
    <property type="match status" value="1"/>
</dbReference>
<dbReference type="CDD" id="cd00082">
    <property type="entry name" value="HisKA"/>
    <property type="match status" value="1"/>
</dbReference>
<dbReference type="VEuPathDB" id="FungiDB:PTTG_04508"/>
<dbReference type="EnsemblFungi" id="PTTG_04508-t43_1">
    <property type="protein sequence ID" value="PTTG_04508-t43_1-p1"/>
    <property type="gene ID" value="PTTG_04508"/>
</dbReference>
<dbReference type="Pfam" id="PF00512">
    <property type="entry name" value="HisKA"/>
    <property type="match status" value="1"/>
</dbReference>
<dbReference type="SMART" id="SM00387">
    <property type="entry name" value="HATPase_c"/>
    <property type="match status" value="1"/>
</dbReference>
<dbReference type="PANTHER" id="PTHR45339">
    <property type="entry name" value="HYBRID SIGNAL TRANSDUCTION HISTIDINE KINASE J"/>
    <property type="match status" value="1"/>
</dbReference>
<dbReference type="Pfam" id="PF00072">
    <property type="entry name" value="Response_reg"/>
    <property type="match status" value="1"/>
</dbReference>
<gene>
    <name evidence="8" type="ORF">PTTG_04508</name>
</gene>
<protein>
    <recommendedName>
        <fullName evidence="11">Histidine kinase</fullName>
    </recommendedName>
</protein>
<feature type="modified residue" description="4-aspartylphosphate" evidence="3">
    <location>
        <position position="780"/>
    </location>
</feature>
<dbReference type="Gene3D" id="3.40.50.2300">
    <property type="match status" value="1"/>
</dbReference>
<evidence type="ECO:0000313" key="9">
    <source>
        <dbReference type="EnsemblFungi" id="PTTG_04508-t43_1-p1"/>
    </source>
</evidence>
<sequence>MCTRPIDCTAPPARHPDPSTSTAQLSRFIRFSPNILLVIDEDLRIRLASARATDLLGPIINRNLSTLCRTHPNRPRSDNTSSSSSTRGDQDADDRAEDDAEEDDDQQSTYFELKRICAHAKRQIQQHKHPQPSTSASSASSSSSPVAQPKNLNVCLSPPPTGLLKTASESPIGLLEIYGFEPWPSDQEIWFSCTFAHTPAPIDRLSNRDRFVERMKHVLFESVVDWPIHAISVDRTVSMANHAACKSFQELRPIEEHPSPNDSQSSPTDCLFRLDRWRLFDPQFQNEYQLTDFPIERALRGETTRNQQYGCIMPDGAKRILTLSAKPIREYPMQDYPDGSPDHILGGLIYVMDVSHQNENTKQIEQEKEALRAEASAAEDANKSKSAFLSNMSHEIRMPIAVIQGLIDLLLDSDLTTQQRDHAETIKASADGLLTVVGDVLDLSKIESGKITFEHEPFDLAQLISETEKFFAYTARSQSNLFECHLSISPLLNPQTIVVGDRCRIRQILNNLLSNALKFTTRGSVICSIKLEPHQNGLSTEPQHQQQLRLTAEVVDTGIGLTAQSINKLSQFEPFSQADSSTSKLYGGSGLGLCIVKSFVEGLGGQILLESNGLGKGCKVTASVILDQFHEAPSPSPLKPNPGQASPRSRQHSPPHHGSTRHIRNTSTHSSFHGPLTPNRNGRETPTDIIDKSKYSILIAEDNPIVGQITLNHLKKAGFVGVDLVNNGQLALNAILKKFYHPLNQSPVKEEDALKSIRSHSSNENDQHPPRKTYDLVLLDLKMPLLDGYQTLKAIRKAIPKVYLPVIALSASDSREDKERWEEAQFDDYLSKPIKGDELARRVLYFLLLVDEVRSRDDSNLTTKDEMVTDDPDQTNAPSLLLVPPKQHPQLELKCDSPSSNIHSELINFYTDKPSENVPQDARTQSPQPPTSFVTTPIAIQVDQQILAPCPESTITQFI</sequence>
<keyword evidence="10" id="KW-1185">Reference proteome</keyword>
<feature type="region of interest" description="Disordered" evidence="5">
    <location>
        <begin position="121"/>
        <end position="153"/>
    </location>
</feature>
<reference evidence="8" key="1">
    <citation type="submission" date="2009-11" db="EMBL/GenBank/DDBJ databases">
        <authorList>
            <consortium name="The Broad Institute Genome Sequencing Platform"/>
            <person name="Ward D."/>
            <person name="Feldgarden M."/>
            <person name="Earl A."/>
            <person name="Young S.K."/>
            <person name="Zeng Q."/>
            <person name="Koehrsen M."/>
            <person name="Alvarado L."/>
            <person name="Berlin A."/>
            <person name="Bochicchio J."/>
            <person name="Borenstein D."/>
            <person name="Chapman S.B."/>
            <person name="Chen Z."/>
            <person name="Engels R."/>
            <person name="Freedman E."/>
            <person name="Gellesch M."/>
            <person name="Goldberg J."/>
            <person name="Griggs A."/>
            <person name="Gujja S."/>
            <person name="Heilman E."/>
            <person name="Heiman D."/>
            <person name="Hepburn T."/>
            <person name="Howarth C."/>
            <person name="Jen D."/>
            <person name="Larson L."/>
            <person name="Lewis B."/>
            <person name="Mehta T."/>
            <person name="Park D."/>
            <person name="Pearson M."/>
            <person name="Roberts A."/>
            <person name="Saif S."/>
            <person name="Shea T."/>
            <person name="Shenoy N."/>
            <person name="Sisk P."/>
            <person name="Stolte C."/>
            <person name="Sykes S."/>
            <person name="Thomson T."/>
            <person name="Walk T."/>
            <person name="White J."/>
            <person name="Yandava C."/>
            <person name="Izard J."/>
            <person name="Baranova O.V."/>
            <person name="Blanton J.M."/>
            <person name="Tanner A.C."/>
            <person name="Dewhirst F.E."/>
            <person name="Haas B."/>
            <person name="Nusbaum C."/>
            <person name="Birren B."/>
        </authorList>
    </citation>
    <scope>NUCLEOTIDE SEQUENCE [LARGE SCALE GENOMIC DNA]</scope>
    <source>
        <strain evidence="8">1-1 BBBD Race 1</strain>
    </source>
</reference>
<dbReference type="CDD" id="cd17546">
    <property type="entry name" value="REC_hyHK_CKI1_RcsC-like"/>
    <property type="match status" value="1"/>
</dbReference>
<evidence type="ECO:0000313" key="8">
    <source>
        <dbReference type="EMBL" id="OAV99433.1"/>
    </source>
</evidence>
<feature type="compositionally biased region" description="Polar residues" evidence="5">
    <location>
        <begin position="922"/>
        <end position="931"/>
    </location>
</feature>
<feature type="coiled-coil region" evidence="4">
    <location>
        <begin position="354"/>
        <end position="381"/>
    </location>
</feature>
<proteinExistence type="predicted"/>
<dbReference type="PROSITE" id="PS50109">
    <property type="entry name" value="HIS_KIN"/>
    <property type="match status" value="1"/>
</dbReference>
<feature type="compositionally biased region" description="Acidic residues" evidence="5">
    <location>
        <begin position="91"/>
        <end position="106"/>
    </location>
</feature>
<name>A0A180H4W8_PUCT1</name>
<evidence type="ECO:0000256" key="2">
    <source>
        <dbReference type="ARBA" id="ARBA00023012"/>
    </source>
</evidence>
<dbReference type="STRING" id="630390.A0A180H4W8"/>
<dbReference type="InterPro" id="IPR011006">
    <property type="entry name" value="CheY-like_superfamily"/>
</dbReference>
<evidence type="ECO:0000256" key="3">
    <source>
        <dbReference type="PROSITE-ProRule" id="PRU00169"/>
    </source>
</evidence>
<reference evidence="8" key="2">
    <citation type="submission" date="2016-05" db="EMBL/GenBank/DDBJ databases">
        <title>Comparative analysis highlights variable genome content of wheat rusts and divergence of the mating loci.</title>
        <authorList>
            <person name="Cuomo C.A."/>
            <person name="Bakkeren G."/>
            <person name="Szabo L."/>
            <person name="Khalil H."/>
            <person name="Joly D."/>
            <person name="Goldberg J."/>
            <person name="Young S."/>
            <person name="Zeng Q."/>
            <person name="Fellers J."/>
        </authorList>
    </citation>
    <scope>NUCLEOTIDE SEQUENCE [LARGE SCALE GENOMIC DNA]</scope>
    <source>
        <strain evidence="8">1-1 BBBD Race 1</strain>
    </source>
</reference>
<evidence type="ECO:0000313" key="10">
    <source>
        <dbReference type="Proteomes" id="UP000005240"/>
    </source>
</evidence>
<dbReference type="PROSITE" id="PS50110">
    <property type="entry name" value="RESPONSE_REGULATORY"/>
    <property type="match status" value="1"/>
</dbReference>
<dbReference type="CDD" id="cd16922">
    <property type="entry name" value="HATPase_EvgS-ArcB-TorS-like"/>
    <property type="match status" value="1"/>
</dbReference>
<feature type="compositionally biased region" description="Basic residues" evidence="5">
    <location>
        <begin position="121"/>
        <end position="130"/>
    </location>
</feature>
<feature type="region of interest" description="Disordered" evidence="5">
    <location>
        <begin position="1"/>
        <end position="21"/>
    </location>
</feature>
<dbReference type="InterPro" id="IPR003661">
    <property type="entry name" value="HisK_dim/P_dom"/>
</dbReference>
<feature type="region of interest" description="Disordered" evidence="5">
    <location>
        <begin position="631"/>
        <end position="687"/>
    </location>
</feature>
<dbReference type="Gene3D" id="1.10.287.130">
    <property type="match status" value="1"/>
</dbReference>
<feature type="domain" description="Histidine kinase" evidence="6">
    <location>
        <begin position="391"/>
        <end position="628"/>
    </location>
</feature>
<dbReference type="InterPro" id="IPR005467">
    <property type="entry name" value="His_kinase_dom"/>
</dbReference>
<evidence type="ECO:0000256" key="5">
    <source>
        <dbReference type="SAM" id="MobiDB-lite"/>
    </source>
</evidence>
<dbReference type="InterPro" id="IPR003594">
    <property type="entry name" value="HATPase_dom"/>
</dbReference>
<accession>A0A180H4W8</accession>
<feature type="region of interest" description="Disordered" evidence="5">
    <location>
        <begin position="912"/>
        <end position="931"/>
    </location>
</feature>
<dbReference type="GO" id="GO:0000155">
    <property type="term" value="F:phosphorelay sensor kinase activity"/>
    <property type="evidence" value="ECO:0007669"/>
    <property type="project" value="InterPro"/>
</dbReference>
<dbReference type="SUPFAM" id="SSF55874">
    <property type="entry name" value="ATPase domain of HSP90 chaperone/DNA topoisomerase II/histidine kinase"/>
    <property type="match status" value="1"/>
</dbReference>
<evidence type="ECO:0000256" key="1">
    <source>
        <dbReference type="ARBA" id="ARBA00022553"/>
    </source>
</evidence>
<keyword evidence="1 3" id="KW-0597">Phosphoprotein</keyword>
<reference evidence="9" key="4">
    <citation type="submission" date="2025-05" db="UniProtKB">
        <authorList>
            <consortium name="EnsemblFungi"/>
        </authorList>
    </citation>
    <scope>IDENTIFICATION</scope>
    <source>
        <strain evidence="9">isolate 1-1 / race 1 (BBBD)</strain>
    </source>
</reference>
<evidence type="ECO:0008006" key="11">
    <source>
        <dbReference type="Google" id="ProtNLM"/>
    </source>
</evidence>
<feature type="compositionally biased region" description="Low complexity" evidence="5">
    <location>
        <begin position="133"/>
        <end position="144"/>
    </location>
</feature>
<feature type="region of interest" description="Disordered" evidence="5">
    <location>
        <begin position="751"/>
        <end position="771"/>
    </location>
</feature>
<dbReference type="SUPFAM" id="SSF47384">
    <property type="entry name" value="Homodimeric domain of signal transducing histidine kinase"/>
    <property type="match status" value="1"/>
</dbReference>
<feature type="region of interest" description="Disordered" evidence="5">
    <location>
        <begin position="67"/>
        <end position="108"/>
    </location>
</feature>
<dbReference type="SMART" id="SM00448">
    <property type="entry name" value="REC"/>
    <property type="match status" value="1"/>
</dbReference>
<keyword evidence="2" id="KW-0902">Two-component regulatory system</keyword>
<dbReference type="Proteomes" id="UP000005240">
    <property type="component" value="Unassembled WGS sequence"/>
</dbReference>
<dbReference type="Pfam" id="PF02518">
    <property type="entry name" value="HATPase_c"/>
    <property type="match status" value="1"/>
</dbReference>
<dbReference type="PRINTS" id="PR00344">
    <property type="entry name" value="BCTRLSENSOR"/>
</dbReference>
<evidence type="ECO:0000259" key="6">
    <source>
        <dbReference type="PROSITE" id="PS50109"/>
    </source>
</evidence>
<organism evidence="8">
    <name type="scientific">Puccinia triticina (isolate 1-1 / race 1 (BBBD))</name>
    <name type="common">Brown leaf rust fungus</name>
    <dbReference type="NCBI Taxonomy" id="630390"/>
    <lineage>
        <taxon>Eukaryota</taxon>
        <taxon>Fungi</taxon>
        <taxon>Dikarya</taxon>
        <taxon>Basidiomycota</taxon>
        <taxon>Pucciniomycotina</taxon>
        <taxon>Pucciniomycetes</taxon>
        <taxon>Pucciniales</taxon>
        <taxon>Pucciniaceae</taxon>
        <taxon>Puccinia</taxon>
    </lineage>
</organism>
<dbReference type="AlphaFoldDB" id="A0A180H4W8"/>
<dbReference type="InterPro" id="IPR036097">
    <property type="entry name" value="HisK_dim/P_sf"/>
</dbReference>
<dbReference type="InterPro" id="IPR001789">
    <property type="entry name" value="Sig_transdc_resp-reg_receiver"/>
</dbReference>
<evidence type="ECO:0000256" key="4">
    <source>
        <dbReference type="SAM" id="Coils"/>
    </source>
</evidence>
<dbReference type="InterPro" id="IPR036890">
    <property type="entry name" value="HATPase_C_sf"/>
</dbReference>
<dbReference type="Gene3D" id="3.30.565.10">
    <property type="entry name" value="Histidine kinase-like ATPase, C-terminal domain"/>
    <property type="match status" value="1"/>
</dbReference>
<dbReference type="InterPro" id="IPR004358">
    <property type="entry name" value="Sig_transdc_His_kin-like_C"/>
</dbReference>
<feature type="compositionally biased region" description="Basic residues" evidence="5">
    <location>
        <begin position="649"/>
        <end position="664"/>
    </location>
</feature>
<feature type="domain" description="Response regulatory" evidence="7">
    <location>
        <begin position="696"/>
        <end position="847"/>
    </location>
</feature>
<dbReference type="EMBL" id="ADAS02000003">
    <property type="protein sequence ID" value="OAV99433.1"/>
    <property type="molecule type" value="Genomic_DNA"/>
</dbReference>
<dbReference type="SMART" id="SM00388">
    <property type="entry name" value="HisKA"/>
    <property type="match status" value="1"/>
</dbReference>
<dbReference type="OrthoDB" id="10266508at2759"/>
<dbReference type="PANTHER" id="PTHR45339:SF1">
    <property type="entry name" value="HYBRID SIGNAL TRANSDUCTION HISTIDINE KINASE J"/>
    <property type="match status" value="1"/>
</dbReference>
<reference evidence="9 10" key="3">
    <citation type="journal article" date="2017" name="G3 (Bethesda)">
        <title>Comparative analysis highlights variable genome content of wheat rusts and divergence of the mating loci.</title>
        <authorList>
            <person name="Cuomo C.A."/>
            <person name="Bakkeren G."/>
            <person name="Khalil H.B."/>
            <person name="Panwar V."/>
            <person name="Joly D."/>
            <person name="Linning R."/>
            <person name="Sakthikumar S."/>
            <person name="Song X."/>
            <person name="Adiconis X."/>
            <person name="Fan L."/>
            <person name="Goldberg J.M."/>
            <person name="Levin J.Z."/>
            <person name="Young S."/>
            <person name="Zeng Q."/>
            <person name="Anikster Y."/>
            <person name="Bruce M."/>
            <person name="Wang M."/>
            <person name="Yin C."/>
            <person name="McCallum B."/>
            <person name="Szabo L.J."/>
            <person name="Hulbert S."/>
            <person name="Chen X."/>
            <person name="Fellers J.P."/>
        </authorList>
    </citation>
    <scope>NUCLEOTIDE SEQUENCE</scope>
    <source>
        <strain evidence="9">isolate 1-1 / race 1 (BBBD)</strain>
        <strain evidence="10">Isolate 1-1 / race 1 (BBBD)</strain>
    </source>
</reference>
<keyword evidence="4" id="KW-0175">Coiled coil</keyword>
<evidence type="ECO:0000259" key="7">
    <source>
        <dbReference type="PROSITE" id="PS50110"/>
    </source>
</evidence>